<evidence type="ECO:0000256" key="11">
    <source>
        <dbReference type="ARBA" id="ARBA00023163"/>
    </source>
</evidence>
<keyword evidence="10 12" id="KW-0238">DNA-binding</keyword>
<comment type="domain">
    <text evidence="12">Contains an N-terminal zinc-binding domain, a central core domain that contains the primase activity, and a C-terminal DnaB-binding domain.</text>
</comment>
<dbReference type="FunFam" id="3.40.1360.10:FF:000002">
    <property type="entry name" value="DNA primase"/>
    <property type="match status" value="1"/>
</dbReference>
<comment type="cofactor">
    <cofactor evidence="12 13 14">
        <name>Zn(2+)</name>
        <dbReference type="ChEBI" id="CHEBI:29105"/>
    </cofactor>
    <text evidence="12 13 14">Binds 1 zinc ion per monomer.</text>
</comment>
<dbReference type="NCBIfam" id="TIGR01391">
    <property type="entry name" value="dnaG"/>
    <property type="match status" value="1"/>
</dbReference>
<reference evidence="17 18" key="1">
    <citation type="submission" date="2015-02" db="EMBL/GenBank/DDBJ databases">
        <title>Genome Sequence of Jannaschia aquimarina DSM28248, a member of the Roseobacter clade.</title>
        <authorList>
            <person name="Voget S."/>
            <person name="Daniel R."/>
        </authorList>
    </citation>
    <scope>NUCLEOTIDE SEQUENCE [LARGE SCALE GENOMIC DNA]</scope>
    <source>
        <strain evidence="17 18">GSW-M26</strain>
    </source>
</reference>
<dbReference type="SMART" id="SM00400">
    <property type="entry name" value="ZnF_CHCC"/>
    <property type="match status" value="1"/>
</dbReference>
<evidence type="ECO:0000256" key="13">
    <source>
        <dbReference type="PIRNR" id="PIRNR002811"/>
    </source>
</evidence>
<dbReference type="GO" id="GO:0006269">
    <property type="term" value="P:DNA replication, synthesis of primer"/>
    <property type="evidence" value="ECO:0007669"/>
    <property type="project" value="UniProtKB-UniRule"/>
</dbReference>
<dbReference type="Pfam" id="PF13155">
    <property type="entry name" value="Toprim_2"/>
    <property type="match status" value="1"/>
</dbReference>
<dbReference type="Gene3D" id="3.90.980.10">
    <property type="entry name" value="DNA primase, catalytic core, N-terminal domain"/>
    <property type="match status" value="1"/>
</dbReference>
<name>A0A0D1EFT2_9RHOB</name>
<dbReference type="InterPro" id="IPR036977">
    <property type="entry name" value="DNA_primase_Znf_CHC2"/>
</dbReference>
<dbReference type="CDD" id="cd03364">
    <property type="entry name" value="TOPRIM_DnaG_primases"/>
    <property type="match status" value="1"/>
</dbReference>
<evidence type="ECO:0000256" key="1">
    <source>
        <dbReference type="ARBA" id="ARBA00022478"/>
    </source>
</evidence>
<evidence type="ECO:0000256" key="15">
    <source>
        <dbReference type="SAM" id="MobiDB-lite"/>
    </source>
</evidence>
<feature type="region of interest" description="Disordered" evidence="15">
    <location>
        <begin position="426"/>
        <end position="455"/>
    </location>
</feature>
<dbReference type="Pfam" id="PF10410">
    <property type="entry name" value="DnaB_bind"/>
    <property type="match status" value="1"/>
</dbReference>
<dbReference type="Proteomes" id="UP000032232">
    <property type="component" value="Unassembled WGS sequence"/>
</dbReference>
<feature type="region of interest" description="Disordered" evidence="15">
    <location>
        <begin position="601"/>
        <end position="620"/>
    </location>
</feature>
<evidence type="ECO:0000259" key="16">
    <source>
        <dbReference type="PROSITE" id="PS50880"/>
    </source>
</evidence>
<evidence type="ECO:0000256" key="4">
    <source>
        <dbReference type="ARBA" id="ARBA00022695"/>
    </source>
</evidence>
<dbReference type="OrthoDB" id="9803773at2"/>
<dbReference type="HAMAP" id="MF_00974">
    <property type="entry name" value="DNA_primase_DnaG"/>
    <property type="match status" value="1"/>
</dbReference>
<evidence type="ECO:0000256" key="14">
    <source>
        <dbReference type="PIRSR" id="PIRSR002811-1"/>
    </source>
</evidence>
<dbReference type="GO" id="GO:0003899">
    <property type="term" value="F:DNA-directed RNA polymerase activity"/>
    <property type="evidence" value="ECO:0007669"/>
    <property type="project" value="UniProtKB-UniRule"/>
</dbReference>
<sequence length="639" mass="70781">MRLPDSFLDELRNRLSLSQVVGRKVVWDLRKSNQAKGDWWAPCPFHQEKTASFHVDDQKGFYYCFGCQAKGNLFGFVMETENVSFMEAVELLAREAGMQMPARDPEAAVKSDRRSRLAELCEEATKWFRLQLSTRAGSEARTYLDGRGLQKQTIDRFEIGFAPGEREGLRRHLMDKGAPPEMIEAAGLATPAEDGDVRDRFLNRITFPIRDGRGRCIGFGGRAMNPNAKAKYLNSPETELFDKGANLYNLREARAAAGKGAPLLVAEGYMDVIALAQAGFEAAVAPLGTAVTERQLQLLWRVAPEPIVALDGDEAGQRAGLRVADLALPLIKAGQSLRFAILPQGQDPDDLIRAKGRDAMQAVIEGASPMISLLWQRETDGRQLDSPERRAAFDDDLRRLIRRINDPGLRRHYGDEFARLRADLLPPPVRAPRNGKGGTSRWQPPAQAMSGTRNSALASGLSPDAVLEQVALAGLVHHPRLIESFADDLERMQWSREDHSALADALLSFDPELETRDDLGARLGGDTLEAFLGLAHLRIVPATRPGADDETAAACIRDALNRLETRRGAEREREEAAEDLEAGGDEALTWRVTQAARRRDAAIRAPREETGSAAEEAAEMSKRLQDLLDTRVWEKTKRK</sequence>
<dbReference type="SMART" id="SM00493">
    <property type="entry name" value="TOPRIM"/>
    <property type="match status" value="1"/>
</dbReference>
<dbReference type="InterPro" id="IPR019475">
    <property type="entry name" value="DNA_primase_DnaB-bd"/>
</dbReference>
<accession>A0A0D1EFT2</accession>
<dbReference type="InterPro" id="IPR034151">
    <property type="entry name" value="TOPRIM_DnaG_bac"/>
</dbReference>
<dbReference type="Pfam" id="PF01807">
    <property type="entry name" value="Zn_ribbon_DnaG"/>
    <property type="match status" value="1"/>
</dbReference>
<evidence type="ECO:0000256" key="9">
    <source>
        <dbReference type="ARBA" id="ARBA00022842"/>
    </source>
</evidence>
<keyword evidence="5 12" id="KW-0235">DNA replication</keyword>
<proteinExistence type="inferred from homology"/>
<dbReference type="GO" id="GO:0003677">
    <property type="term" value="F:DNA binding"/>
    <property type="evidence" value="ECO:0007669"/>
    <property type="project" value="UniProtKB-KW"/>
</dbReference>
<evidence type="ECO:0000256" key="7">
    <source>
        <dbReference type="ARBA" id="ARBA00022771"/>
    </source>
</evidence>
<evidence type="ECO:0000313" key="18">
    <source>
        <dbReference type="Proteomes" id="UP000032232"/>
    </source>
</evidence>
<dbReference type="InterPro" id="IPR030846">
    <property type="entry name" value="DnaG_bac"/>
</dbReference>
<evidence type="ECO:0000256" key="3">
    <source>
        <dbReference type="ARBA" id="ARBA00022679"/>
    </source>
</evidence>
<dbReference type="PIRSF" id="PIRSF002811">
    <property type="entry name" value="DnaG"/>
    <property type="match status" value="1"/>
</dbReference>
<evidence type="ECO:0000256" key="6">
    <source>
        <dbReference type="ARBA" id="ARBA00022723"/>
    </source>
</evidence>
<keyword evidence="3 12" id="KW-0808">Transferase</keyword>
<comment type="similarity">
    <text evidence="12 13">Belongs to the DnaG primase family.</text>
</comment>
<keyword evidence="2 12" id="KW-0639">Primosome</keyword>
<dbReference type="RefSeq" id="WP_043918599.1">
    <property type="nucleotide sequence ID" value="NZ_FZPF01000005.1"/>
</dbReference>
<keyword evidence="7 12" id="KW-0863">Zinc-finger</keyword>
<dbReference type="PROSITE" id="PS50880">
    <property type="entry name" value="TOPRIM"/>
    <property type="match status" value="1"/>
</dbReference>
<keyword evidence="1 12" id="KW-0240">DNA-directed RNA polymerase</keyword>
<dbReference type="InterPro" id="IPR006295">
    <property type="entry name" value="DNA_primase_DnaG"/>
</dbReference>
<evidence type="ECO:0000256" key="8">
    <source>
        <dbReference type="ARBA" id="ARBA00022833"/>
    </source>
</evidence>
<dbReference type="GO" id="GO:1990077">
    <property type="term" value="C:primosome complex"/>
    <property type="evidence" value="ECO:0007669"/>
    <property type="project" value="UniProtKB-KW"/>
</dbReference>
<evidence type="ECO:0000256" key="5">
    <source>
        <dbReference type="ARBA" id="ARBA00022705"/>
    </source>
</evidence>
<comment type="subunit">
    <text evidence="12">Monomer. Interacts with DnaB.</text>
</comment>
<keyword evidence="18" id="KW-1185">Reference proteome</keyword>
<evidence type="ECO:0000256" key="10">
    <source>
        <dbReference type="ARBA" id="ARBA00023125"/>
    </source>
</evidence>
<keyword evidence="4 12" id="KW-0548">Nucleotidyltransferase</keyword>
<dbReference type="PANTHER" id="PTHR30313:SF2">
    <property type="entry name" value="DNA PRIMASE"/>
    <property type="match status" value="1"/>
</dbReference>
<dbReference type="SUPFAM" id="SSF56731">
    <property type="entry name" value="DNA primase core"/>
    <property type="match status" value="1"/>
</dbReference>
<feature type="compositionally biased region" description="Basic and acidic residues" evidence="15">
    <location>
        <begin position="601"/>
        <end position="610"/>
    </location>
</feature>
<feature type="domain" description="Toprim" evidence="16">
    <location>
        <begin position="261"/>
        <end position="343"/>
    </location>
</feature>
<evidence type="ECO:0000256" key="12">
    <source>
        <dbReference type="HAMAP-Rule" id="MF_00974"/>
    </source>
</evidence>
<dbReference type="InterPro" id="IPR037068">
    <property type="entry name" value="DNA_primase_core_N_sf"/>
</dbReference>
<keyword evidence="11 12" id="KW-0804">Transcription</keyword>
<organism evidence="17 18">
    <name type="scientific">Jannaschia aquimarina</name>
    <dbReference type="NCBI Taxonomy" id="935700"/>
    <lineage>
        <taxon>Bacteria</taxon>
        <taxon>Pseudomonadati</taxon>
        <taxon>Pseudomonadota</taxon>
        <taxon>Alphaproteobacteria</taxon>
        <taxon>Rhodobacterales</taxon>
        <taxon>Roseobacteraceae</taxon>
        <taxon>Jannaschia</taxon>
    </lineage>
</organism>
<dbReference type="InterPro" id="IPR002694">
    <property type="entry name" value="Znf_CHC2"/>
</dbReference>
<dbReference type="Pfam" id="PF08275">
    <property type="entry name" value="DNAG_N"/>
    <property type="match status" value="1"/>
</dbReference>
<dbReference type="EC" id="2.7.7.101" evidence="12"/>
<comment type="caution">
    <text evidence="17">The sequence shown here is derived from an EMBL/GenBank/DDBJ whole genome shotgun (WGS) entry which is preliminary data.</text>
</comment>
<dbReference type="PATRIC" id="fig|935700.4.peg.1846"/>
<comment type="function">
    <text evidence="12 13">RNA polymerase that catalyzes the synthesis of short RNA molecules used as primers for DNA polymerase during DNA replication.</text>
</comment>
<dbReference type="STRING" id="935700.jaqu_17780"/>
<dbReference type="GO" id="GO:0008270">
    <property type="term" value="F:zinc ion binding"/>
    <property type="evidence" value="ECO:0007669"/>
    <property type="project" value="UniProtKB-UniRule"/>
</dbReference>
<dbReference type="SUPFAM" id="SSF57783">
    <property type="entry name" value="Zinc beta-ribbon"/>
    <property type="match status" value="1"/>
</dbReference>
<dbReference type="Gene3D" id="3.90.580.10">
    <property type="entry name" value="Zinc finger, CHC2-type domain"/>
    <property type="match status" value="1"/>
</dbReference>
<dbReference type="InterPro" id="IPR050219">
    <property type="entry name" value="DnaG_primase"/>
</dbReference>
<dbReference type="InterPro" id="IPR006171">
    <property type="entry name" value="TOPRIM_dom"/>
</dbReference>
<dbReference type="GO" id="GO:0005737">
    <property type="term" value="C:cytoplasm"/>
    <property type="evidence" value="ECO:0007669"/>
    <property type="project" value="TreeGrafter"/>
</dbReference>
<dbReference type="Gene3D" id="3.40.1360.10">
    <property type="match status" value="1"/>
</dbReference>
<keyword evidence="9" id="KW-0460">Magnesium</keyword>
<keyword evidence="8 12" id="KW-0862">Zinc</keyword>
<dbReference type="EMBL" id="JYFE01000032">
    <property type="protein sequence ID" value="KIT16549.1"/>
    <property type="molecule type" value="Genomic_DNA"/>
</dbReference>
<dbReference type="PANTHER" id="PTHR30313">
    <property type="entry name" value="DNA PRIMASE"/>
    <property type="match status" value="1"/>
</dbReference>
<evidence type="ECO:0000313" key="17">
    <source>
        <dbReference type="EMBL" id="KIT16549.1"/>
    </source>
</evidence>
<protein>
    <recommendedName>
        <fullName evidence="12 13">DNA primase</fullName>
        <ecNumber evidence="12">2.7.7.101</ecNumber>
    </recommendedName>
</protein>
<dbReference type="AlphaFoldDB" id="A0A0D1EFT2"/>
<keyword evidence="6 12" id="KW-0479">Metal-binding</keyword>
<dbReference type="GO" id="GO:0000428">
    <property type="term" value="C:DNA-directed RNA polymerase complex"/>
    <property type="evidence" value="ECO:0007669"/>
    <property type="project" value="UniProtKB-KW"/>
</dbReference>
<comment type="catalytic activity">
    <reaction evidence="12">
        <text>ssDNA + n NTP = ssDNA/pppN(pN)n-1 hybrid + (n-1) diphosphate.</text>
        <dbReference type="EC" id="2.7.7.101"/>
    </reaction>
</comment>
<gene>
    <name evidence="12 17" type="primary">dnaG</name>
    <name evidence="17" type="ORF">jaqu_17780</name>
</gene>
<dbReference type="InterPro" id="IPR013264">
    <property type="entry name" value="DNAG_N"/>
</dbReference>
<feature type="zinc finger region" description="CHC2-type" evidence="12 14">
    <location>
        <begin position="43"/>
        <end position="67"/>
    </location>
</feature>
<evidence type="ECO:0000256" key="2">
    <source>
        <dbReference type="ARBA" id="ARBA00022515"/>
    </source>
</evidence>